<dbReference type="InterPro" id="IPR019821">
    <property type="entry name" value="Kinesin_motor_CS"/>
</dbReference>
<proteinExistence type="inferred from homology"/>
<keyword evidence="3 7" id="KW-0175">Coiled coil</keyword>
<dbReference type="Pfam" id="PF00225">
    <property type="entry name" value="Kinesin"/>
    <property type="match status" value="1"/>
</dbReference>
<dbReference type="GO" id="GO:0005874">
    <property type="term" value="C:microtubule"/>
    <property type="evidence" value="ECO:0007669"/>
    <property type="project" value="UniProtKB-KW"/>
</dbReference>
<feature type="binding site" evidence="5">
    <location>
        <begin position="143"/>
        <end position="150"/>
    </location>
    <ligand>
        <name>ATP</name>
        <dbReference type="ChEBI" id="CHEBI:30616"/>
    </ligand>
</feature>
<feature type="domain" description="Kinesin motor" evidence="9">
    <location>
        <begin position="49"/>
        <end position="387"/>
    </location>
</feature>
<evidence type="ECO:0000256" key="4">
    <source>
        <dbReference type="ARBA" id="ARBA00023175"/>
    </source>
</evidence>
<dbReference type="GO" id="GO:0003777">
    <property type="term" value="F:microtubule motor activity"/>
    <property type="evidence" value="ECO:0007669"/>
    <property type="project" value="InterPro"/>
</dbReference>
<keyword evidence="2 5" id="KW-0067">ATP-binding</keyword>
<evidence type="ECO:0000259" key="9">
    <source>
        <dbReference type="PROSITE" id="PS50067"/>
    </source>
</evidence>
<evidence type="ECO:0000256" key="2">
    <source>
        <dbReference type="ARBA" id="ARBA00022840"/>
    </source>
</evidence>
<dbReference type="PANTHER" id="PTHR47968:SF75">
    <property type="entry name" value="CENTROMERE-ASSOCIATED PROTEIN E"/>
    <property type="match status" value="1"/>
</dbReference>
<evidence type="ECO:0000313" key="10">
    <source>
        <dbReference type="EMBL" id="ANZ77548.1"/>
    </source>
</evidence>
<dbReference type="OrthoDB" id="3176171at2759"/>
<keyword evidence="1 5" id="KW-0547">Nucleotide-binding</keyword>
<dbReference type="InterPro" id="IPR001752">
    <property type="entry name" value="Kinesin_motor_dom"/>
</dbReference>
<dbReference type="PANTHER" id="PTHR47968">
    <property type="entry name" value="CENTROMERE PROTEIN E"/>
    <property type="match status" value="1"/>
</dbReference>
<evidence type="ECO:0000256" key="5">
    <source>
        <dbReference type="PROSITE-ProRule" id="PRU00283"/>
    </source>
</evidence>
<comment type="similarity">
    <text evidence="5 6">Belongs to the TRAFAC class myosin-kinesin ATPase superfamily. Kinesin family.</text>
</comment>
<evidence type="ECO:0000256" key="7">
    <source>
        <dbReference type="SAM" id="Coils"/>
    </source>
</evidence>
<dbReference type="PRINTS" id="PR00380">
    <property type="entry name" value="KINESINHEAVY"/>
</dbReference>
<dbReference type="GO" id="GO:0008017">
    <property type="term" value="F:microtubule binding"/>
    <property type="evidence" value="ECO:0007669"/>
    <property type="project" value="InterPro"/>
</dbReference>
<evidence type="ECO:0000313" key="11">
    <source>
        <dbReference type="Proteomes" id="UP000094565"/>
    </source>
</evidence>
<name>A0A1B2JI74_PICPA</name>
<dbReference type="GO" id="GO:0007018">
    <property type="term" value="P:microtubule-based movement"/>
    <property type="evidence" value="ECO:0007669"/>
    <property type="project" value="InterPro"/>
</dbReference>
<evidence type="ECO:0000256" key="8">
    <source>
        <dbReference type="SAM" id="MobiDB-lite"/>
    </source>
</evidence>
<dbReference type="EMBL" id="CP014587">
    <property type="protein sequence ID" value="ANZ77548.1"/>
    <property type="molecule type" value="Genomic_DNA"/>
</dbReference>
<feature type="coiled-coil region" evidence="7">
    <location>
        <begin position="461"/>
        <end position="502"/>
    </location>
</feature>
<dbReference type="SMART" id="SM00129">
    <property type="entry name" value="KISc"/>
    <property type="match status" value="1"/>
</dbReference>
<keyword evidence="6" id="KW-0493">Microtubule</keyword>
<accession>A0A1B2JI74</accession>
<dbReference type="Gene3D" id="3.40.850.10">
    <property type="entry name" value="Kinesin motor domain"/>
    <property type="match status" value="1"/>
</dbReference>
<dbReference type="InterPro" id="IPR027417">
    <property type="entry name" value="P-loop_NTPase"/>
</dbReference>
<feature type="region of interest" description="Disordered" evidence="8">
    <location>
        <begin position="1"/>
        <end position="48"/>
    </location>
</feature>
<protein>
    <recommendedName>
        <fullName evidence="6">Kinesin-like protein</fullName>
    </recommendedName>
</protein>
<dbReference type="InterPro" id="IPR036961">
    <property type="entry name" value="Kinesin_motor_dom_sf"/>
</dbReference>
<dbReference type="PROSITE" id="PS00411">
    <property type="entry name" value="KINESIN_MOTOR_1"/>
    <property type="match status" value="1"/>
</dbReference>
<keyword evidence="11" id="KW-1185">Reference proteome</keyword>
<organism evidence="10 11">
    <name type="scientific">Komagataella pastoris</name>
    <name type="common">Yeast</name>
    <name type="synonym">Pichia pastoris</name>
    <dbReference type="NCBI Taxonomy" id="4922"/>
    <lineage>
        <taxon>Eukaryota</taxon>
        <taxon>Fungi</taxon>
        <taxon>Dikarya</taxon>
        <taxon>Ascomycota</taxon>
        <taxon>Saccharomycotina</taxon>
        <taxon>Pichiomycetes</taxon>
        <taxon>Pichiales</taxon>
        <taxon>Pichiaceae</taxon>
        <taxon>Komagataella</taxon>
    </lineage>
</organism>
<dbReference type="PROSITE" id="PS50067">
    <property type="entry name" value="KINESIN_MOTOR_2"/>
    <property type="match status" value="1"/>
</dbReference>
<reference evidence="10 11" key="1">
    <citation type="submission" date="2016-02" db="EMBL/GenBank/DDBJ databases">
        <title>Comparative genomic and transcriptomic foundation for Pichia pastoris.</title>
        <authorList>
            <person name="Love K.R."/>
            <person name="Shah K.A."/>
            <person name="Whittaker C.A."/>
            <person name="Wu J."/>
            <person name="Bartlett M.C."/>
            <person name="Ma D."/>
            <person name="Leeson R.L."/>
            <person name="Priest M."/>
            <person name="Young S.K."/>
            <person name="Love J.C."/>
        </authorList>
    </citation>
    <scope>NUCLEOTIDE SEQUENCE [LARGE SCALE GENOMIC DNA]</scope>
    <source>
        <strain evidence="10 11">ATCC 28485</strain>
    </source>
</reference>
<gene>
    <name evidence="10" type="ORF">ATY40_BA7505014</name>
</gene>
<keyword evidence="4 5" id="KW-0505">Motor protein</keyword>
<feature type="coiled-coil region" evidence="7">
    <location>
        <begin position="399"/>
        <end position="433"/>
    </location>
</feature>
<dbReference type="Proteomes" id="UP000094565">
    <property type="component" value="Chromosome 4"/>
</dbReference>
<sequence>MSGNVPRTPPLQRRMSNRSAYKSPMESPLKMMRTNSSKRSPIKASSADSTKVVVRFRPPIFKHRESQETVENNLALGKKTDSQLINIEPHQSVYINGATFSGRFTFDRVFGPETSQTEVFDYSINETVNDFCNGYNGTIFAYGQTGSGKTHTMLGNMDSPSEYGVVPRVADKLFEQIANGSPSSEYTVSIGVLEIYMEQLRDLLNPDNSNNLCIRDSGALSDGVTVQHLETRYVSSKDELLGAIILANKLRTTGVTDSNADSSRSHAIFQIKLAQRSLDDGIVKVSTLFLVDLAGSERIARTGATGQTLEEAKKINTSLSALGNVINALTDGQSTYIPYRDSKLTRILQESLGGNARTTLIVNCSPEQVDEGESVSALRFGARAKRIQNKARVNQEIASTELQKRLVTLESENAALINRVAELEEQSKLKETQQEAQNTVTVDATKIKRLESSVSQLAIRLKQNEAITEELTQELDRARAINERRKIKIEQLEKAMQAQHEDMIMETDKFANKLSYLKARITSVKRMNQTQVPYNEDGLQPAVNIYESPAPLEEDEEGLESLSINVCRSPVQFSNKAGLHLNIVKPMRGGSAKPA</sequence>
<dbReference type="SUPFAM" id="SSF52540">
    <property type="entry name" value="P-loop containing nucleoside triphosphate hydrolases"/>
    <property type="match status" value="1"/>
</dbReference>
<dbReference type="AlphaFoldDB" id="A0A1B2JI74"/>
<evidence type="ECO:0000256" key="6">
    <source>
        <dbReference type="RuleBase" id="RU000394"/>
    </source>
</evidence>
<dbReference type="InterPro" id="IPR027640">
    <property type="entry name" value="Kinesin-like_fam"/>
</dbReference>
<evidence type="ECO:0000256" key="3">
    <source>
        <dbReference type="ARBA" id="ARBA00023054"/>
    </source>
</evidence>
<evidence type="ECO:0000256" key="1">
    <source>
        <dbReference type="ARBA" id="ARBA00022741"/>
    </source>
</evidence>
<dbReference type="GO" id="GO:0005524">
    <property type="term" value="F:ATP binding"/>
    <property type="evidence" value="ECO:0007669"/>
    <property type="project" value="UniProtKB-UniRule"/>
</dbReference>